<sequence>AHFAQEEDLEDGVCLSRKMFYPDSSSVNSQRADRVILRNLCVIMPTECKADLINKLQEYGESVSSSMTVLQLKARLAELKESDKESDRQVLKSKIQALNKAAKKKAHIMEMAEKEGIPVGPHMTIAQMYSRLEEKMTMETPPTPWDVANFGKHAECQYKDILQTHRSYGSWVIDTAAENPGSHWRLRRLAEWLKENWDRPLTQGPTIRSLTTPTARGRSSGYQPPARERDSDHTDSSFVKVNQSDSDQDVDRLKAELEQLKSENAMLSKQMERSKPRKEM</sequence>
<organism evidence="2 3">
    <name type="scientific">Durusdinium trenchii</name>
    <dbReference type="NCBI Taxonomy" id="1381693"/>
    <lineage>
        <taxon>Eukaryota</taxon>
        <taxon>Sar</taxon>
        <taxon>Alveolata</taxon>
        <taxon>Dinophyceae</taxon>
        <taxon>Suessiales</taxon>
        <taxon>Symbiodiniaceae</taxon>
        <taxon>Durusdinium</taxon>
    </lineage>
</organism>
<keyword evidence="3" id="KW-1185">Reference proteome</keyword>
<evidence type="ECO:0000313" key="2">
    <source>
        <dbReference type="EMBL" id="CAK9064856.1"/>
    </source>
</evidence>
<feature type="region of interest" description="Disordered" evidence="1">
    <location>
        <begin position="200"/>
        <end position="280"/>
    </location>
</feature>
<feature type="non-terminal residue" evidence="2">
    <location>
        <position position="1"/>
    </location>
</feature>
<feature type="compositionally biased region" description="Polar residues" evidence="1">
    <location>
        <begin position="236"/>
        <end position="245"/>
    </location>
</feature>
<feature type="compositionally biased region" description="Polar residues" evidence="1">
    <location>
        <begin position="203"/>
        <end position="214"/>
    </location>
</feature>
<proteinExistence type="predicted"/>
<feature type="compositionally biased region" description="Basic and acidic residues" evidence="1">
    <location>
        <begin position="270"/>
        <end position="280"/>
    </location>
</feature>
<protein>
    <submittedName>
        <fullName evidence="2">Uncharacterized protein</fullName>
    </submittedName>
</protein>
<evidence type="ECO:0000313" key="3">
    <source>
        <dbReference type="Proteomes" id="UP001642484"/>
    </source>
</evidence>
<gene>
    <name evidence="2" type="ORF">CCMP2556_LOCUS31883</name>
</gene>
<feature type="compositionally biased region" description="Basic and acidic residues" evidence="1">
    <location>
        <begin position="226"/>
        <end position="235"/>
    </location>
</feature>
<comment type="caution">
    <text evidence="2">The sequence shown here is derived from an EMBL/GenBank/DDBJ whole genome shotgun (WGS) entry which is preliminary data.</text>
</comment>
<dbReference type="EMBL" id="CAXAMN010021952">
    <property type="protein sequence ID" value="CAK9064856.1"/>
    <property type="molecule type" value="Genomic_DNA"/>
</dbReference>
<reference evidence="2 3" key="1">
    <citation type="submission" date="2024-02" db="EMBL/GenBank/DDBJ databases">
        <authorList>
            <person name="Chen Y."/>
            <person name="Shah S."/>
            <person name="Dougan E. K."/>
            <person name="Thang M."/>
            <person name="Chan C."/>
        </authorList>
    </citation>
    <scope>NUCLEOTIDE SEQUENCE [LARGE SCALE GENOMIC DNA]</scope>
</reference>
<accession>A0ABP0NM58</accession>
<feature type="compositionally biased region" description="Basic and acidic residues" evidence="1">
    <location>
        <begin position="249"/>
        <end position="261"/>
    </location>
</feature>
<evidence type="ECO:0000256" key="1">
    <source>
        <dbReference type="SAM" id="MobiDB-lite"/>
    </source>
</evidence>
<dbReference type="Proteomes" id="UP001642484">
    <property type="component" value="Unassembled WGS sequence"/>
</dbReference>
<name>A0ABP0NM58_9DINO</name>